<evidence type="ECO:0000313" key="1">
    <source>
        <dbReference type="EMBL" id="DAF90315.1"/>
    </source>
</evidence>
<sequence length="106" mass="11593">MLSALLTIPSGGSIVVKFPFKKIGIRRLIVSSPNNDVTLNYDGIPIIKFNSSNGLVELNFESYYGFPDSSLFSMVNDGTTSVQATVLVDYVPDASINSDYFERSSE</sequence>
<organism evidence="1">
    <name type="scientific">Podoviridae sp. ctDd04</name>
    <dbReference type="NCBI Taxonomy" id="2825232"/>
    <lineage>
        <taxon>Viruses</taxon>
        <taxon>Duplodnaviria</taxon>
        <taxon>Heunggongvirae</taxon>
        <taxon>Uroviricota</taxon>
        <taxon>Caudoviricetes</taxon>
    </lineage>
</organism>
<name>A0A8S5U782_9CAUD</name>
<reference evidence="1" key="1">
    <citation type="journal article" date="2021" name="Proc. Natl. Acad. Sci. U.S.A.">
        <title>A Catalog of Tens of Thousands of Viruses from Human Metagenomes Reveals Hidden Associations with Chronic Diseases.</title>
        <authorList>
            <person name="Tisza M.J."/>
            <person name="Buck C.B."/>
        </authorList>
    </citation>
    <scope>NUCLEOTIDE SEQUENCE</scope>
    <source>
        <strain evidence="1">CtDd04</strain>
    </source>
</reference>
<proteinExistence type="predicted"/>
<dbReference type="EMBL" id="BK016025">
    <property type="protein sequence ID" value="DAF90315.1"/>
    <property type="molecule type" value="Genomic_DNA"/>
</dbReference>
<accession>A0A8S5U782</accession>
<protein>
    <submittedName>
        <fullName evidence="1">Uncharacterized protein</fullName>
    </submittedName>
</protein>